<dbReference type="SUPFAM" id="SSF57863">
    <property type="entry name" value="ArfGap/RecO-like zinc finger"/>
    <property type="match status" value="1"/>
</dbReference>
<evidence type="ECO:0000313" key="4">
    <source>
        <dbReference type="EMBL" id="KAK1390274.1"/>
    </source>
</evidence>
<organism evidence="4 5">
    <name type="scientific">Heracleum sosnowskyi</name>
    <dbReference type="NCBI Taxonomy" id="360622"/>
    <lineage>
        <taxon>Eukaryota</taxon>
        <taxon>Viridiplantae</taxon>
        <taxon>Streptophyta</taxon>
        <taxon>Embryophyta</taxon>
        <taxon>Tracheophyta</taxon>
        <taxon>Spermatophyta</taxon>
        <taxon>Magnoliopsida</taxon>
        <taxon>eudicotyledons</taxon>
        <taxon>Gunneridae</taxon>
        <taxon>Pentapetalae</taxon>
        <taxon>asterids</taxon>
        <taxon>campanulids</taxon>
        <taxon>Apiales</taxon>
        <taxon>Apiaceae</taxon>
        <taxon>Apioideae</taxon>
        <taxon>apioid superclade</taxon>
        <taxon>Tordylieae</taxon>
        <taxon>Tordyliinae</taxon>
        <taxon>Heracleum</taxon>
    </lineage>
</organism>
<evidence type="ECO:0000256" key="3">
    <source>
        <dbReference type="ARBA" id="ARBA00022833"/>
    </source>
</evidence>
<dbReference type="Gene3D" id="1.10.220.150">
    <property type="entry name" value="Arf GTPase activating protein"/>
    <property type="match status" value="1"/>
</dbReference>
<keyword evidence="3" id="KW-0862">Zinc</keyword>
<proteinExistence type="predicted"/>
<comment type="caution">
    <text evidence="4">The sequence shown here is derived from an EMBL/GenBank/DDBJ whole genome shotgun (WGS) entry which is preliminary data.</text>
</comment>
<reference evidence="4" key="2">
    <citation type="submission" date="2023-05" db="EMBL/GenBank/DDBJ databases">
        <authorList>
            <person name="Schelkunov M.I."/>
        </authorList>
    </citation>
    <scope>NUCLEOTIDE SEQUENCE</scope>
    <source>
        <strain evidence="4">Hsosn_3</strain>
        <tissue evidence="4">Leaf</tissue>
    </source>
</reference>
<evidence type="ECO:0000256" key="2">
    <source>
        <dbReference type="ARBA" id="ARBA00022771"/>
    </source>
</evidence>
<dbReference type="Proteomes" id="UP001237642">
    <property type="component" value="Unassembled WGS sequence"/>
</dbReference>
<dbReference type="InterPro" id="IPR011993">
    <property type="entry name" value="PH-like_dom_sf"/>
</dbReference>
<evidence type="ECO:0000256" key="1">
    <source>
        <dbReference type="ARBA" id="ARBA00022723"/>
    </source>
</evidence>
<dbReference type="InterPro" id="IPR037278">
    <property type="entry name" value="ARFGAP/RecO"/>
</dbReference>
<keyword evidence="1" id="KW-0479">Metal-binding</keyword>
<gene>
    <name evidence="4" type="ORF">POM88_018452</name>
</gene>
<evidence type="ECO:0008006" key="6">
    <source>
        <dbReference type="Google" id="ProtNLM"/>
    </source>
</evidence>
<keyword evidence="5" id="KW-1185">Reference proteome</keyword>
<dbReference type="GO" id="GO:0005096">
    <property type="term" value="F:GTPase activator activity"/>
    <property type="evidence" value="ECO:0007669"/>
    <property type="project" value="InterPro"/>
</dbReference>
<dbReference type="PANTHER" id="PTHR23180">
    <property type="entry name" value="CENTAURIN/ARF"/>
    <property type="match status" value="1"/>
</dbReference>
<accession>A0AAD8MYZ9</accession>
<dbReference type="Gene3D" id="2.30.29.30">
    <property type="entry name" value="Pleckstrin-homology domain (PH domain)/Phosphotyrosine-binding domain (PTB)"/>
    <property type="match status" value="1"/>
</dbReference>
<dbReference type="InterPro" id="IPR045258">
    <property type="entry name" value="ACAP1/2/3-like"/>
</dbReference>
<keyword evidence="2" id="KW-0863">Zinc-finger</keyword>
<reference evidence="4" key="1">
    <citation type="submission" date="2023-02" db="EMBL/GenBank/DDBJ databases">
        <title>Genome of toxic invasive species Heracleum sosnowskyi carries increased number of genes despite the absence of recent whole-genome duplications.</title>
        <authorList>
            <person name="Schelkunov M."/>
            <person name="Shtratnikova V."/>
            <person name="Makarenko M."/>
            <person name="Klepikova A."/>
            <person name="Omelchenko D."/>
            <person name="Novikova G."/>
            <person name="Obukhova E."/>
            <person name="Bogdanov V."/>
            <person name="Penin A."/>
            <person name="Logacheva M."/>
        </authorList>
    </citation>
    <scope>NUCLEOTIDE SEQUENCE</scope>
    <source>
        <strain evidence="4">Hsosn_3</strain>
        <tissue evidence="4">Leaf</tissue>
    </source>
</reference>
<dbReference type="PANTHER" id="PTHR23180:SF244">
    <property type="entry name" value="ADP-RIBOSYLATION FACTOR GTPASE-ACTIVATING PROTEIN AGD2"/>
    <property type="match status" value="1"/>
</dbReference>
<dbReference type="EMBL" id="JAUIZM010000004">
    <property type="protein sequence ID" value="KAK1390274.1"/>
    <property type="molecule type" value="Genomic_DNA"/>
</dbReference>
<name>A0AAD8MYZ9_9APIA</name>
<dbReference type="SUPFAM" id="SSF50729">
    <property type="entry name" value="PH domain-like"/>
    <property type="match status" value="1"/>
</dbReference>
<dbReference type="GO" id="GO:0008270">
    <property type="term" value="F:zinc ion binding"/>
    <property type="evidence" value="ECO:0007669"/>
    <property type="project" value="UniProtKB-KW"/>
</dbReference>
<dbReference type="InterPro" id="IPR038508">
    <property type="entry name" value="ArfGAP_dom_sf"/>
</dbReference>
<evidence type="ECO:0000313" key="5">
    <source>
        <dbReference type="Proteomes" id="UP001237642"/>
    </source>
</evidence>
<protein>
    <recommendedName>
        <fullName evidence="6">PH domain-containing protein</fullName>
    </recommendedName>
</protein>
<dbReference type="AlphaFoldDB" id="A0AAD8MYZ9"/>
<sequence>MPPVDYEPLFFRCCKEELVNNPWTKNFLKMEIGIVNRKHFALALKGSPSYQSLGSLEHHCRVIGRFRARHQRIIFPSKTYTLLAETEAERIDWVNKIEGVIVSLLNCQLRQLNFGGNEYTNTYSGSHYESRDQKLNRAKNVSRILREIPGNEICAECGAPEPDWAS</sequence>